<reference evidence="1" key="1">
    <citation type="submission" date="2014-11" db="EMBL/GenBank/DDBJ databases">
        <authorList>
            <person name="Amaro Gonzalez C."/>
        </authorList>
    </citation>
    <scope>NUCLEOTIDE SEQUENCE</scope>
</reference>
<evidence type="ECO:0000313" key="1">
    <source>
        <dbReference type="EMBL" id="JAH38807.1"/>
    </source>
</evidence>
<sequence>MGGSIISPVIALGRERGGKQDIPSLSADTSPVASSICEPIAQPLQSCSAL</sequence>
<dbReference type="EMBL" id="GBXM01069770">
    <property type="protein sequence ID" value="JAH38807.1"/>
    <property type="molecule type" value="Transcribed_RNA"/>
</dbReference>
<name>A0A0E9SC45_ANGAN</name>
<protein>
    <submittedName>
        <fullName evidence="1">Uncharacterized protein</fullName>
    </submittedName>
</protein>
<accession>A0A0E9SC45</accession>
<organism evidence="1">
    <name type="scientific">Anguilla anguilla</name>
    <name type="common">European freshwater eel</name>
    <name type="synonym">Muraena anguilla</name>
    <dbReference type="NCBI Taxonomy" id="7936"/>
    <lineage>
        <taxon>Eukaryota</taxon>
        <taxon>Metazoa</taxon>
        <taxon>Chordata</taxon>
        <taxon>Craniata</taxon>
        <taxon>Vertebrata</taxon>
        <taxon>Euteleostomi</taxon>
        <taxon>Actinopterygii</taxon>
        <taxon>Neopterygii</taxon>
        <taxon>Teleostei</taxon>
        <taxon>Anguilliformes</taxon>
        <taxon>Anguillidae</taxon>
        <taxon>Anguilla</taxon>
    </lineage>
</organism>
<proteinExistence type="predicted"/>
<dbReference type="AlphaFoldDB" id="A0A0E9SC45"/>
<reference evidence="1" key="2">
    <citation type="journal article" date="2015" name="Fish Shellfish Immunol.">
        <title>Early steps in the European eel (Anguilla anguilla)-Vibrio vulnificus interaction in the gills: Role of the RtxA13 toxin.</title>
        <authorList>
            <person name="Callol A."/>
            <person name="Pajuelo D."/>
            <person name="Ebbesson L."/>
            <person name="Teles M."/>
            <person name="MacKenzie S."/>
            <person name="Amaro C."/>
        </authorList>
    </citation>
    <scope>NUCLEOTIDE SEQUENCE</scope>
</reference>